<comment type="caution">
    <text evidence="1">The sequence shown here is derived from an EMBL/GenBank/DDBJ whole genome shotgun (WGS) entry which is preliminary data.</text>
</comment>
<protein>
    <submittedName>
        <fullName evidence="1">Uncharacterized protein</fullName>
    </submittedName>
</protein>
<dbReference type="GO" id="GO:0006355">
    <property type="term" value="P:regulation of DNA-templated transcription"/>
    <property type="evidence" value="ECO:0007669"/>
    <property type="project" value="InterPro"/>
</dbReference>
<proteinExistence type="predicted"/>
<dbReference type="Gene3D" id="1.10.1220.10">
    <property type="entry name" value="Met repressor-like"/>
    <property type="match status" value="1"/>
</dbReference>
<reference evidence="1" key="1">
    <citation type="journal article" date="2014" name="Front. Microbiol.">
        <title>High frequency of phylogenetically diverse reductive dehalogenase-homologous genes in deep subseafloor sedimentary metagenomes.</title>
        <authorList>
            <person name="Kawai M."/>
            <person name="Futagami T."/>
            <person name="Toyoda A."/>
            <person name="Takaki Y."/>
            <person name="Nishi S."/>
            <person name="Hori S."/>
            <person name="Arai W."/>
            <person name="Tsubouchi T."/>
            <person name="Morono Y."/>
            <person name="Uchiyama I."/>
            <person name="Ito T."/>
            <person name="Fujiyama A."/>
            <person name="Inagaki F."/>
            <person name="Takami H."/>
        </authorList>
    </citation>
    <scope>NUCLEOTIDE SEQUENCE</scope>
    <source>
        <strain evidence="1">Expedition CK06-06</strain>
    </source>
</reference>
<dbReference type="EMBL" id="BARW01033759">
    <property type="protein sequence ID" value="GAJ13205.1"/>
    <property type="molecule type" value="Genomic_DNA"/>
</dbReference>
<evidence type="ECO:0000313" key="1">
    <source>
        <dbReference type="EMBL" id="GAJ13205.1"/>
    </source>
</evidence>
<dbReference type="InterPro" id="IPR013321">
    <property type="entry name" value="Arc_rbn_hlx_hlx"/>
</dbReference>
<feature type="non-terminal residue" evidence="1">
    <location>
        <position position="49"/>
    </location>
</feature>
<accession>X1VTD2</accession>
<name>X1VTD2_9ZZZZ</name>
<organism evidence="1">
    <name type="scientific">marine sediment metagenome</name>
    <dbReference type="NCBI Taxonomy" id="412755"/>
    <lineage>
        <taxon>unclassified sequences</taxon>
        <taxon>metagenomes</taxon>
        <taxon>ecological metagenomes</taxon>
    </lineage>
</organism>
<dbReference type="AlphaFoldDB" id="X1VTD2"/>
<gene>
    <name evidence="1" type="ORF">S12H4_53092</name>
</gene>
<sequence length="49" mass="5296">MSNENYSTVVSVRLASSLAQLVDAQARAEGLSRSDYLAKIIRQNVGNKA</sequence>